<evidence type="ECO:0000259" key="2">
    <source>
        <dbReference type="Pfam" id="PF21307"/>
    </source>
</evidence>
<dbReference type="PANTHER" id="PTHR31084:SF0">
    <property type="entry name" value="ALPHA-L-FUCOSIDASE 2"/>
    <property type="match status" value="1"/>
</dbReference>
<dbReference type="InterPro" id="IPR016518">
    <property type="entry name" value="Alpha-L-fucosidase"/>
</dbReference>
<dbReference type="InterPro" id="IPR008928">
    <property type="entry name" value="6-hairpin_glycosidase_sf"/>
</dbReference>
<dbReference type="SUPFAM" id="SSF48208">
    <property type="entry name" value="Six-hairpin glycosidases"/>
    <property type="match status" value="1"/>
</dbReference>
<comment type="caution">
    <text evidence="4">The sequence shown here is derived from an EMBL/GenBank/DDBJ whole genome shotgun (WGS) entry which is preliminary data.</text>
</comment>
<dbReference type="Gene3D" id="1.50.10.10">
    <property type="match status" value="1"/>
</dbReference>
<evidence type="ECO:0000259" key="3">
    <source>
        <dbReference type="Pfam" id="PF22124"/>
    </source>
</evidence>
<dbReference type="Gene3D" id="2.70.98.50">
    <property type="entry name" value="putative glycoside hydrolase family protein from bacillus halodurans"/>
    <property type="match status" value="1"/>
</dbReference>
<proteinExistence type="predicted"/>
<dbReference type="Pfam" id="PF22124">
    <property type="entry name" value="Glyco_hydro_95_cat"/>
    <property type="match status" value="1"/>
</dbReference>
<evidence type="ECO:0008006" key="6">
    <source>
        <dbReference type="Google" id="ProtNLM"/>
    </source>
</evidence>
<evidence type="ECO:0000313" key="4">
    <source>
        <dbReference type="EMBL" id="TMU54611.1"/>
    </source>
</evidence>
<feature type="domain" description="Glycosyl hydrolase family 95 catalytic" evidence="3">
    <location>
        <begin position="314"/>
        <end position="719"/>
    </location>
</feature>
<evidence type="ECO:0000313" key="5">
    <source>
        <dbReference type="Proteomes" id="UP000751614"/>
    </source>
</evidence>
<name>A0ABY2WIF6_9FLAO</name>
<dbReference type="PROSITE" id="PS51257">
    <property type="entry name" value="PROKAR_LIPOPROTEIN"/>
    <property type="match status" value="1"/>
</dbReference>
<dbReference type="Pfam" id="PF14498">
    <property type="entry name" value="Glyco_hyd_65N_2"/>
    <property type="match status" value="1"/>
</dbReference>
<evidence type="ECO:0000259" key="1">
    <source>
        <dbReference type="Pfam" id="PF14498"/>
    </source>
</evidence>
<dbReference type="InterPro" id="IPR049053">
    <property type="entry name" value="AFCA-like_C"/>
</dbReference>
<dbReference type="Gene3D" id="2.60.40.1180">
    <property type="entry name" value="Golgi alpha-mannosidase II"/>
    <property type="match status" value="1"/>
</dbReference>
<dbReference type="Pfam" id="PF21307">
    <property type="entry name" value="Glyco_hydro_95_C"/>
    <property type="match status" value="1"/>
</dbReference>
<dbReference type="PIRSF" id="PIRSF007663">
    <property type="entry name" value="UCP007663"/>
    <property type="match status" value="1"/>
</dbReference>
<accession>A0ABY2WIF6</accession>
<keyword evidence="5" id="KW-1185">Reference proteome</keyword>
<dbReference type="InterPro" id="IPR027414">
    <property type="entry name" value="GH95_N_dom"/>
</dbReference>
<dbReference type="PANTHER" id="PTHR31084">
    <property type="entry name" value="ALPHA-L-FUCOSIDASE 2"/>
    <property type="match status" value="1"/>
</dbReference>
<dbReference type="InterPro" id="IPR054363">
    <property type="entry name" value="GH95_cat"/>
</dbReference>
<dbReference type="RefSeq" id="WP_138835959.1">
    <property type="nucleotide sequence ID" value="NZ_VCNI01000002.1"/>
</dbReference>
<sequence>MNAKRFMAILVGAALVSCNSEKQLDIAYVFDQNPQHGFISDKPASKWEESAISGNGTLGILIPGNPHKDRMVISHEKLFMPEYPPYDAPNLGSRLAEIRELVLEGREQEASMIAVEEGVKIGIEDEFIWTNPHIPACQLELENLNPIKDDLYSRKVNYETGEITVNYGTKNEVISRRAFVSRTDSVAVLHIQSLTAGKLNYKFNLNQLPLPEAEEEEDAFDPTEFVSKLDIKAQSDCLSYETTFEREWEGSLKSYTVVSKIMPRNGSLKVDGNSIQVKNADEILVLSTVKLNYKKEEGSQSIKLKKKLDALGSSYDTLLEPHAQIHGELFNRFSFQLGETDRRNITSEALLSSSTFQATNSELVVQTVEASRYNVICSTGETPPALQGIWGGTWRPAWSGDFTLNGNVPSVIASGLNTNLRELTDSYLQMMDDMLADFEKNAKGLYGLDGIYVPSRASEFGSVYHYSEYFPHIYWYAGTAWAAHFHYDKWLYTMDEDYLKEQALPFMLKAYEFLSQILYRSADGQYMFVPSYSPEVGPLDKHPVAINATMDVASMKQLLRNLITLANQGYISIQKIAEYQGILDNLPDYAVDDKGELKEWIWASYDNNNEHRHASHLYPLYDGVDEDFKNNPELVDAAKNAIEARMEYRRGREGGEMAFGLVQLGMAASHLKDAELAYECIRWLVNSYWTPSFVSYHDPQEIFNLDISGGMPAVVSYMLLQSTTEEIVLLPALPKEWPNGKVKGLPARGGFIVDMEWQNGKPTHLNISSKTEHTTKIRFGDQVWDVQIKKGESRALSLN</sequence>
<reference evidence="4 5" key="1">
    <citation type="submission" date="2019-05" db="EMBL/GenBank/DDBJ databases">
        <title>Flagellimonas sp. AsT0115, sp. nov., isolated from a marine red algae, Asparagopsis taxiformis.</title>
        <authorList>
            <person name="Kim J."/>
            <person name="Jeong S.E."/>
            <person name="Jeon C.O."/>
        </authorList>
    </citation>
    <scope>NUCLEOTIDE SEQUENCE [LARGE SCALE GENOMIC DNA]</scope>
    <source>
        <strain evidence="4 5">AsT0115</strain>
    </source>
</reference>
<feature type="domain" description="Glycosyl hydrolase family 95 N-terminal" evidence="1">
    <location>
        <begin position="40"/>
        <end position="295"/>
    </location>
</feature>
<feature type="domain" description="Alpha fucosidase A-like C-terminal" evidence="2">
    <location>
        <begin position="721"/>
        <end position="791"/>
    </location>
</feature>
<gene>
    <name evidence="4" type="ORF">FGG15_10390</name>
</gene>
<dbReference type="Proteomes" id="UP000751614">
    <property type="component" value="Unassembled WGS sequence"/>
</dbReference>
<dbReference type="InterPro" id="IPR012341">
    <property type="entry name" value="6hp_glycosidase-like_sf"/>
</dbReference>
<protein>
    <recommendedName>
        <fullName evidence="6">Glycosyl hydrolase family 65</fullName>
    </recommendedName>
</protein>
<dbReference type="EMBL" id="VCNI01000002">
    <property type="protein sequence ID" value="TMU54611.1"/>
    <property type="molecule type" value="Genomic_DNA"/>
</dbReference>
<organism evidence="4 5">
    <name type="scientific">Flagellimonas algicola</name>
    <dbReference type="NCBI Taxonomy" id="2583815"/>
    <lineage>
        <taxon>Bacteria</taxon>
        <taxon>Pseudomonadati</taxon>
        <taxon>Bacteroidota</taxon>
        <taxon>Flavobacteriia</taxon>
        <taxon>Flavobacteriales</taxon>
        <taxon>Flavobacteriaceae</taxon>
        <taxon>Flagellimonas</taxon>
    </lineage>
</organism>
<dbReference type="InterPro" id="IPR013780">
    <property type="entry name" value="Glyco_hydro_b"/>
</dbReference>